<proteinExistence type="predicted"/>
<keyword evidence="1" id="KW-0805">Transcription regulation</keyword>
<evidence type="ECO:0000259" key="4">
    <source>
        <dbReference type="PROSITE" id="PS50956"/>
    </source>
</evidence>
<keyword evidence="2 5" id="KW-0238">DNA-binding</keyword>
<reference evidence="5" key="1">
    <citation type="submission" date="2019-06" db="EMBL/GenBank/DDBJ databases">
        <authorList>
            <person name="Murdoch R.W."/>
            <person name="Fathepure B."/>
        </authorList>
    </citation>
    <scope>NUCLEOTIDE SEQUENCE</scope>
</reference>
<dbReference type="Gene3D" id="3.30.70.920">
    <property type="match status" value="1"/>
</dbReference>
<evidence type="ECO:0000256" key="3">
    <source>
        <dbReference type="ARBA" id="ARBA00023163"/>
    </source>
</evidence>
<dbReference type="GO" id="GO:0043565">
    <property type="term" value="F:sequence-specific DNA binding"/>
    <property type="evidence" value="ECO:0007669"/>
    <property type="project" value="InterPro"/>
</dbReference>
<evidence type="ECO:0000256" key="1">
    <source>
        <dbReference type="ARBA" id="ARBA00023015"/>
    </source>
</evidence>
<dbReference type="PRINTS" id="PR00033">
    <property type="entry name" value="HTHASNC"/>
</dbReference>
<dbReference type="SUPFAM" id="SSF46785">
    <property type="entry name" value="Winged helix' DNA-binding domain"/>
    <property type="match status" value="1"/>
</dbReference>
<dbReference type="PANTHER" id="PTHR30154:SF46">
    <property type="entry name" value="TRANSCRIPTIONAL REGULATORY PROTEIN"/>
    <property type="match status" value="1"/>
</dbReference>
<dbReference type="AlphaFoldDB" id="A0A5B8R5Y8"/>
<dbReference type="Pfam" id="PF01037">
    <property type="entry name" value="AsnC_trans_reg"/>
    <property type="match status" value="1"/>
</dbReference>
<dbReference type="InterPro" id="IPR036390">
    <property type="entry name" value="WH_DNA-bd_sf"/>
</dbReference>
<evidence type="ECO:0000256" key="2">
    <source>
        <dbReference type="ARBA" id="ARBA00023125"/>
    </source>
</evidence>
<dbReference type="Pfam" id="PF13412">
    <property type="entry name" value="HTH_24"/>
    <property type="match status" value="1"/>
</dbReference>
<dbReference type="PANTHER" id="PTHR30154">
    <property type="entry name" value="LEUCINE-RESPONSIVE REGULATORY PROTEIN"/>
    <property type="match status" value="1"/>
</dbReference>
<evidence type="ECO:0000313" key="5">
    <source>
        <dbReference type="EMBL" id="QEA04319.1"/>
    </source>
</evidence>
<organism evidence="5">
    <name type="scientific">uncultured organism</name>
    <dbReference type="NCBI Taxonomy" id="155900"/>
    <lineage>
        <taxon>unclassified sequences</taxon>
        <taxon>environmental samples</taxon>
    </lineage>
</organism>
<dbReference type="Gene3D" id="1.10.10.10">
    <property type="entry name" value="Winged helix-like DNA-binding domain superfamily/Winged helix DNA-binding domain"/>
    <property type="match status" value="1"/>
</dbReference>
<protein>
    <submittedName>
        <fullName evidence="5">DNA-binding transcriptional activator DecR</fullName>
    </submittedName>
</protein>
<dbReference type="SMART" id="SM00344">
    <property type="entry name" value="HTH_ASNC"/>
    <property type="match status" value="1"/>
</dbReference>
<sequence>MDTHTLAFDTYDHRLLEALQANARLSNVALAERVHLSPSQCQRRLKRLESAGVIRGYATVLDRRRLGLGVMAFVNVSLEKHGTDPARAFAEGIGAFPQVLECWAVSGDSDYLLRVVSPDLERFSEFLLHELLGLPMVASVRSNILLQRLKETTALPLDQLG</sequence>
<dbReference type="GO" id="GO:0043200">
    <property type="term" value="P:response to amino acid"/>
    <property type="evidence" value="ECO:0007669"/>
    <property type="project" value="TreeGrafter"/>
</dbReference>
<feature type="domain" description="HTH asnC-type" evidence="4">
    <location>
        <begin position="8"/>
        <end position="69"/>
    </location>
</feature>
<accession>A0A5B8R5Y8</accession>
<dbReference type="InterPro" id="IPR019888">
    <property type="entry name" value="Tscrpt_reg_AsnC-like"/>
</dbReference>
<gene>
    <name evidence="5" type="primary">decR</name>
    <name evidence="5" type="ORF">KBTEX_00627</name>
</gene>
<dbReference type="SUPFAM" id="SSF54909">
    <property type="entry name" value="Dimeric alpha+beta barrel"/>
    <property type="match status" value="1"/>
</dbReference>
<name>A0A5B8R5Y8_9ZZZZ</name>
<dbReference type="EMBL" id="MN079082">
    <property type="protein sequence ID" value="QEA04319.1"/>
    <property type="molecule type" value="Genomic_DNA"/>
</dbReference>
<dbReference type="PROSITE" id="PS50956">
    <property type="entry name" value="HTH_ASNC_2"/>
    <property type="match status" value="1"/>
</dbReference>
<keyword evidence="3" id="KW-0804">Transcription</keyword>
<dbReference type="InterPro" id="IPR011008">
    <property type="entry name" value="Dimeric_a/b-barrel"/>
</dbReference>
<dbReference type="InterPro" id="IPR036388">
    <property type="entry name" value="WH-like_DNA-bd_sf"/>
</dbReference>
<dbReference type="InterPro" id="IPR000485">
    <property type="entry name" value="AsnC-type_HTH_dom"/>
</dbReference>
<dbReference type="InterPro" id="IPR019887">
    <property type="entry name" value="Tscrpt_reg_AsnC/Lrp_C"/>
</dbReference>